<dbReference type="Proteomes" id="UP000772618">
    <property type="component" value="Unassembled WGS sequence"/>
</dbReference>
<sequence length="412" mass="48653">MKKLFYLLFLLLPFSVWSQSITLSAKVQDSESNAPLAFASVGIKGQPIGTISNDQGEFDFHFPLDLRNDTLVISMLGYKNFEAPVSTLLDKQKHVILLEKSEIILQEIVVADTLTGGDILRIAMAKIEDNYPMQPFLLEAFYRDVKKVGGTYISLLEAAVKIFDENYEEPRNQFKLRERVRLMEVRKSYGYESKFTTYFNQDNLLEDLLLNNNIRYRLIPENDSFYQNMNRDKNSYYDGHEIYVISQVEDYTIDNKTYSDRVKFYIDKENFAITHFEWERKADKDLLTKKKNMISKFISLNKTLDFRRYKGKMYPSFLTMTTKVNWYDVNTDQLKFETELFQQLLVNKVHDNPTERIRSTEKMRNYGLQYQDQPYNKAFWDNYNVIKESPLEKKVLSDLEKAGPLEKQFAEY</sequence>
<comment type="caution">
    <text evidence="2">The sequence shown here is derived from an EMBL/GenBank/DDBJ whole genome shotgun (WGS) entry which is preliminary data.</text>
</comment>
<dbReference type="SUPFAM" id="SSF49464">
    <property type="entry name" value="Carboxypeptidase regulatory domain-like"/>
    <property type="match status" value="1"/>
</dbReference>
<proteinExistence type="predicted"/>
<organism evidence="2 3">
    <name type="scientific">Chryseosolibacter indicus</name>
    <dbReference type="NCBI Taxonomy" id="2782351"/>
    <lineage>
        <taxon>Bacteria</taxon>
        <taxon>Pseudomonadati</taxon>
        <taxon>Bacteroidota</taxon>
        <taxon>Cytophagia</taxon>
        <taxon>Cytophagales</taxon>
        <taxon>Chryseotaleaceae</taxon>
        <taxon>Chryseosolibacter</taxon>
    </lineage>
</organism>
<dbReference type="InterPro" id="IPR008969">
    <property type="entry name" value="CarboxyPept-like_regulatory"/>
</dbReference>
<accession>A0ABS5VVV2</accession>
<gene>
    <name evidence="2" type="ORF">KK060_19920</name>
</gene>
<evidence type="ECO:0000256" key="1">
    <source>
        <dbReference type="SAM" id="SignalP"/>
    </source>
</evidence>
<dbReference type="Pfam" id="PF13715">
    <property type="entry name" value="CarbopepD_reg_2"/>
    <property type="match status" value="1"/>
</dbReference>
<reference evidence="2 3" key="1">
    <citation type="submission" date="2021-05" db="EMBL/GenBank/DDBJ databases">
        <title>A Polyphasic approach of four new species of the genus Ohtaekwangia: Ohtaekwangia histidinii sp. nov., Ohtaekwangia cretensis sp. nov., Ohtaekwangia indiensis sp. nov., Ohtaekwangia reichenbachii sp. nov. from diverse environment.</title>
        <authorList>
            <person name="Octaviana S."/>
        </authorList>
    </citation>
    <scope>NUCLEOTIDE SEQUENCE [LARGE SCALE GENOMIC DNA]</scope>
    <source>
        <strain evidence="2 3">PWU20</strain>
    </source>
</reference>
<dbReference type="RefSeq" id="WP_254155525.1">
    <property type="nucleotide sequence ID" value="NZ_JAHESD010000059.1"/>
</dbReference>
<evidence type="ECO:0000313" key="3">
    <source>
        <dbReference type="Proteomes" id="UP000772618"/>
    </source>
</evidence>
<feature type="signal peptide" evidence="1">
    <location>
        <begin position="1"/>
        <end position="18"/>
    </location>
</feature>
<feature type="chain" id="PRO_5046268076" evidence="1">
    <location>
        <begin position="19"/>
        <end position="412"/>
    </location>
</feature>
<keyword evidence="3" id="KW-1185">Reference proteome</keyword>
<name>A0ABS5VVV2_9BACT</name>
<keyword evidence="1" id="KW-0732">Signal</keyword>
<protein>
    <submittedName>
        <fullName evidence="2">Carboxypeptidase-like regulatory domain-containing protein</fullName>
    </submittedName>
</protein>
<dbReference type="EMBL" id="JAHESD010000059">
    <property type="protein sequence ID" value="MBT1705568.1"/>
    <property type="molecule type" value="Genomic_DNA"/>
</dbReference>
<evidence type="ECO:0000313" key="2">
    <source>
        <dbReference type="EMBL" id="MBT1705568.1"/>
    </source>
</evidence>